<dbReference type="EMBL" id="BDQK01000016">
    <property type="protein sequence ID" value="GBF82467.1"/>
    <property type="molecule type" value="Genomic_DNA"/>
</dbReference>
<accession>A0A401IMI3</accession>
<dbReference type="Proteomes" id="UP000287247">
    <property type="component" value="Unassembled WGS sequence"/>
</dbReference>
<keyword evidence="1" id="KW-0808">Transferase</keyword>
<evidence type="ECO:0000313" key="2">
    <source>
        <dbReference type="Proteomes" id="UP000287247"/>
    </source>
</evidence>
<gene>
    <name evidence="1" type="ORF">AsFPU1_3896</name>
</gene>
<reference evidence="2" key="1">
    <citation type="submission" date="2017-05" db="EMBL/GenBank/DDBJ databases">
        <title>Physiological properties and genetic analysis related to exopolysaccharide production of fresh-water unicellular cyanobacterium Aphanothece sacrum, Suizenji Nori, that has been cultured as a food source in Japan.</title>
        <authorList>
            <person name="Kanesaki Y."/>
            <person name="Yoshikawa S."/>
            <person name="Ohki K."/>
        </authorList>
    </citation>
    <scope>NUCLEOTIDE SEQUENCE [LARGE SCALE GENOMIC DNA]</scope>
    <source>
        <strain evidence="2">FPU1</strain>
    </source>
</reference>
<comment type="caution">
    <text evidence="1">The sequence shown here is derived from an EMBL/GenBank/DDBJ whole genome shotgun (WGS) entry which is preliminary data.</text>
</comment>
<keyword evidence="2" id="KW-1185">Reference proteome</keyword>
<organism evidence="1 2">
    <name type="scientific">Aphanothece sacrum FPU1</name>
    <dbReference type="NCBI Taxonomy" id="1920663"/>
    <lineage>
        <taxon>Bacteria</taxon>
        <taxon>Bacillati</taxon>
        <taxon>Cyanobacteriota</taxon>
        <taxon>Cyanophyceae</taxon>
        <taxon>Oscillatoriophycideae</taxon>
        <taxon>Chroococcales</taxon>
        <taxon>Aphanothecaceae</taxon>
        <taxon>Aphanothece</taxon>
    </lineage>
</organism>
<protein>
    <submittedName>
        <fullName evidence="1">RNA methyltransferase</fullName>
    </submittedName>
</protein>
<sequence>MTQLLKKAFSEASKLPENAQDAIAEIILAEIASQERWNDLFAKSQNVLADLAQEALAEYQAGKTQPLECEDQ</sequence>
<name>A0A401IMI3_APHSA</name>
<dbReference type="OrthoDB" id="428102at2"/>
<keyword evidence="1" id="KW-0489">Methyltransferase</keyword>
<dbReference type="AlphaFoldDB" id="A0A401IMI3"/>
<evidence type="ECO:0000313" key="1">
    <source>
        <dbReference type="EMBL" id="GBF82467.1"/>
    </source>
</evidence>
<proteinExistence type="predicted"/>
<dbReference type="GO" id="GO:0032259">
    <property type="term" value="P:methylation"/>
    <property type="evidence" value="ECO:0007669"/>
    <property type="project" value="UniProtKB-KW"/>
</dbReference>
<dbReference type="RefSeq" id="WP_124973067.1">
    <property type="nucleotide sequence ID" value="NZ_BDQK01000016.1"/>
</dbReference>
<dbReference type="GO" id="GO:0008168">
    <property type="term" value="F:methyltransferase activity"/>
    <property type="evidence" value="ECO:0007669"/>
    <property type="project" value="UniProtKB-KW"/>
</dbReference>